<sequence length="230" mass="25846">MKDWISKIQAELERASNKFGKFNSTHEGYAVIQEEVDELWHAIKRNESIDQLEIEAVQVSAMALRFLIDCCENEPAAPLDHSKTRPVTRDVRSATYMKIIKIWNCAECSFYASAKYGFKGLIPGFCEKTGEAVFSSNHRIADSCPLPDASQLSNPADSICKKIAECLTKMDTHVKNRNYGMAMKMEGAAIVLQEVLDEIESTSQSNTLVDGDKLCDFCGLCDFQKQKRKK</sequence>
<organism evidence="1">
    <name type="scientific">viral metagenome</name>
    <dbReference type="NCBI Taxonomy" id="1070528"/>
    <lineage>
        <taxon>unclassified sequences</taxon>
        <taxon>metagenomes</taxon>
        <taxon>organismal metagenomes</taxon>
    </lineage>
</organism>
<protein>
    <submittedName>
        <fullName evidence="1">Uncharacterized protein</fullName>
    </submittedName>
</protein>
<evidence type="ECO:0000313" key="1">
    <source>
        <dbReference type="EMBL" id="QJA52451.1"/>
    </source>
</evidence>
<gene>
    <name evidence="1" type="ORF">TM448A02732_0004</name>
</gene>
<accession>A0A6H1ZYF9</accession>
<dbReference type="EMBL" id="MT144341">
    <property type="protein sequence ID" value="QJA52451.1"/>
    <property type="molecule type" value="Genomic_DNA"/>
</dbReference>
<reference evidence="1" key="1">
    <citation type="submission" date="2020-03" db="EMBL/GenBank/DDBJ databases">
        <title>The deep terrestrial virosphere.</title>
        <authorList>
            <person name="Holmfeldt K."/>
            <person name="Nilsson E."/>
            <person name="Simone D."/>
            <person name="Lopez-Fernandez M."/>
            <person name="Wu X."/>
            <person name="de Brujin I."/>
            <person name="Lundin D."/>
            <person name="Andersson A."/>
            <person name="Bertilsson S."/>
            <person name="Dopson M."/>
        </authorList>
    </citation>
    <scope>NUCLEOTIDE SEQUENCE</scope>
    <source>
        <strain evidence="1">TM448A02732</strain>
    </source>
</reference>
<proteinExistence type="predicted"/>
<name>A0A6H1ZYF9_9ZZZZ</name>
<dbReference type="AlphaFoldDB" id="A0A6H1ZYF9"/>